<evidence type="ECO:0000313" key="3">
    <source>
        <dbReference type="Proteomes" id="UP000821866"/>
    </source>
</evidence>
<accession>A0A9J6D0E0</accession>
<dbReference type="EMBL" id="JABSTU010003998">
    <property type="protein sequence ID" value="KAH7964377.1"/>
    <property type="molecule type" value="Genomic_DNA"/>
</dbReference>
<sequence>MNRHRRKTMDVQHLLDHVTDNTDGGGNVVRAQAAEKATVASAKRWLEVAMACRTMQSSLAATGEELRLSSGDVTDVAPGMVPEAKSKGACKASLGKEAVCEAKSVESLCGLASTPAGSALASVTAVVRSDARGLDGAKRYALAVRVRPTMPTKRPAHDVSRSATPSPAPTQKTLPPDPDEADFSPQGNDFIACLQAITEGLAPSVFTGPDETSNDDEDAGTSVSEATAVPAGLASDIGSPRNFVMSRLFELAAFCGDLRAEAAMERGAAAAIRGQLIETRQEMEMLQASGMGAGRGGALADPAGSGDVDVGGTRGRSIPEIPPAVPGAA</sequence>
<organism evidence="2 3">
    <name type="scientific">Rhipicephalus microplus</name>
    <name type="common">Cattle tick</name>
    <name type="synonym">Boophilus microplus</name>
    <dbReference type="NCBI Taxonomy" id="6941"/>
    <lineage>
        <taxon>Eukaryota</taxon>
        <taxon>Metazoa</taxon>
        <taxon>Ecdysozoa</taxon>
        <taxon>Arthropoda</taxon>
        <taxon>Chelicerata</taxon>
        <taxon>Arachnida</taxon>
        <taxon>Acari</taxon>
        <taxon>Parasitiformes</taxon>
        <taxon>Ixodida</taxon>
        <taxon>Ixodoidea</taxon>
        <taxon>Ixodidae</taxon>
        <taxon>Rhipicephalinae</taxon>
        <taxon>Rhipicephalus</taxon>
        <taxon>Boophilus</taxon>
    </lineage>
</organism>
<dbReference type="VEuPathDB" id="VectorBase:LOC119165342"/>
<dbReference type="Proteomes" id="UP000821866">
    <property type="component" value="Unassembled WGS sequence"/>
</dbReference>
<feature type="region of interest" description="Disordered" evidence="1">
    <location>
        <begin position="147"/>
        <end position="185"/>
    </location>
</feature>
<protein>
    <submittedName>
        <fullName evidence="2">Uncharacterized protein</fullName>
    </submittedName>
</protein>
<name>A0A9J6D0E0_RHIMP</name>
<evidence type="ECO:0000256" key="1">
    <source>
        <dbReference type="SAM" id="MobiDB-lite"/>
    </source>
</evidence>
<reference evidence="2" key="1">
    <citation type="journal article" date="2020" name="Cell">
        <title>Large-Scale Comparative Analyses of Tick Genomes Elucidate Their Genetic Diversity and Vector Capacities.</title>
        <authorList>
            <consortium name="Tick Genome and Microbiome Consortium (TIGMIC)"/>
            <person name="Jia N."/>
            <person name="Wang J."/>
            <person name="Shi W."/>
            <person name="Du L."/>
            <person name="Sun Y."/>
            <person name="Zhan W."/>
            <person name="Jiang J.F."/>
            <person name="Wang Q."/>
            <person name="Zhang B."/>
            <person name="Ji P."/>
            <person name="Bell-Sakyi L."/>
            <person name="Cui X.M."/>
            <person name="Yuan T.T."/>
            <person name="Jiang B.G."/>
            <person name="Yang W.F."/>
            <person name="Lam T.T."/>
            <person name="Chang Q.C."/>
            <person name="Ding S.J."/>
            <person name="Wang X.J."/>
            <person name="Zhu J.G."/>
            <person name="Ruan X.D."/>
            <person name="Zhao L."/>
            <person name="Wei J.T."/>
            <person name="Ye R.Z."/>
            <person name="Que T.C."/>
            <person name="Du C.H."/>
            <person name="Zhou Y.H."/>
            <person name="Cheng J.X."/>
            <person name="Dai P.F."/>
            <person name="Guo W.B."/>
            <person name="Han X.H."/>
            <person name="Huang E.J."/>
            <person name="Li L.F."/>
            <person name="Wei W."/>
            <person name="Gao Y.C."/>
            <person name="Liu J.Z."/>
            <person name="Shao H.Z."/>
            <person name="Wang X."/>
            <person name="Wang C.C."/>
            <person name="Yang T.C."/>
            <person name="Huo Q.B."/>
            <person name="Li W."/>
            <person name="Chen H.Y."/>
            <person name="Chen S.E."/>
            <person name="Zhou L.G."/>
            <person name="Ni X.B."/>
            <person name="Tian J.H."/>
            <person name="Sheng Y."/>
            <person name="Liu T."/>
            <person name="Pan Y.S."/>
            <person name="Xia L.Y."/>
            <person name="Li J."/>
            <person name="Zhao F."/>
            <person name="Cao W.C."/>
        </authorList>
    </citation>
    <scope>NUCLEOTIDE SEQUENCE</scope>
    <source>
        <strain evidence="2">Rmic-2018</strain>
    </source>
</reference>
<comment type="caution">
    <text evidence="2">The sequence shown here is derived from an EMBL/GenBank/DDBJ whole genome shotgun (WGS) entry which is preliminary data.</text>
</comment>
<reference evidence="2" key="2">
    <citation type="submission" date="2021-09" db="EMBL/GenBank/DDBJ databases">
        <authorList>
            <person name="Jia N."/>
            <person name="Wang J."/>
            <person name="Shi W."/>
            <person name="Du L."/>
            <person name="Sun Y."/>
            <person name="Zhan W."/>
            <person name="Jiang J."/>
            <person name="Wang Q."/>
            <person name="Zhang B."/>
            <person name="Ji P."/>
            <person name="Sakyi L.B."/>
            <person name="Cui X."/>
            <person name="Yuan T."/>
            <person name="Jiang B."/>
            <person name="Yang W."/>
            <person name="Lam T.T.-Y."/>
            <person name="Chang Q."/>
            <person name="Ding S."/>
            <person name="Wang X."/>
            <person name="Zhu J."/>
            <person name="Ruan X."/>
            <person name="Zhao L."/>
            <person name="Wei J."/>
            <person name="Que T."/>
            <person name="Du C."/>
            <person name="Cheng J."/>
            <person name="Dai P."/>
            <person name="Han X."/>
            <person name="Huang E."/>
            <person name="Gao Y."/>
            <person name="Liu J."/>
            <person name="Shao H."/>
            <person name="Ye R."/>
            <person name="Li L."/>
            <person name="Wei W."/>
            <person name="Wang X."/>
            <person name="Wang C."/>
            <person name="Huo Q."/>
            <person name="Li W."/>
            <person name="Guo W."/>
            <person name="Chen H."/>
            <person name="Chen S."/>
            <person name="Zhou L."/>
            <person name="Zhou L."/>
            <person name="Ni X."/>
            <person name="Tian J."/>
            <person name="Zhou Y."/>
            <person name="Sheng Y."/>
            <person name="Liu T."/>
            <person name="Pan Y."/>
            <person name="Xia L."/>
            <person name="Li J."/>
            <person name="Zhao F."/>
            <person name="Cao W."/>
        </authorList>
    </citation>
    <scope>NUCLEOTIDE SEQUENCE</scope>
    <source>
        <strain evidence="2">Rmic-2018</strain>
        <tissue evidence="2">Larvae</tissue>
    </source>
</reference>
<keyword evidence="3" id="KW-1185">Reference proteome</keyword>
<feature type="compositionally biased region" description="Pro residues" evidence="1">
    <location>
        <begin position="320"/>
        <end position="329"/>
    </location>
</feature>
<feature type="compositionally biased region" description="Polar residues" evidence="1">
    <location>
        <begin position="161"/>
        <end position="173"/>
    </location>
</feature>
<feature type="region of interest" description="Disordered" evidence="1">
    <location>
        <begin position="203"/>
        <end position="224"/>
    </location>
</feature>
<evidence type="ECO:0000313" key="2">
    <source>
        <dbReference type="EMBL" id="KAH7964377.1"/>
    </source>
</evidence>
<dbReference type="AlphaFoldDB" id="A0A9J6D0E0"/>
<gene>
    <name evidence="2" type="ORF">HPB51_027386</name>
</gene>
<feature type="region of interest" description="Disordered" evidence="1">
    <location>
        <begin position="292"/>
        <end position="329"/>
    </location>
</feature>
<proteinExistence type="predicted"/>